<evidence type="ECO:0000259" key="2">
    <source>
        <dbReference type="Pfam" id="PF16370"/>
    </source>
</evidence>
<dbReference type="InterPro" id="IPR051918">
    <property type="entry name" value="STPP_CPPED1"/>
</dbReference>
<feature type="domain" description="Calcineurin-like phosphoesterase C-terminal" evidence="2">
    <location>
        <begin position="327"/>
        <end position="482"/>
    </location>
</feature>
<dbReference type="InterPro" id="IPR004843">
    <property type="entry name" value="Calcineurin-like_PHP"/>
</dbReference>
<gene>
    <name evidence="3" type="ORF">IPZ78_15920</name>
</gene>
<evidence type="ECO:0000259" key="1">
    <source>
        <dbReference type="Pfam" id="PF00149"/>
    </source>
</evidence>
<reference evidence="3" key="1">
    <citation type="submission" date="2020-10" db="EMBL/GenBank/DDBJ databases">
        <authorList>
            <person name="Lu T."/>
            <person name="Wang Q."/>
            <person name="Han X."/>
        </authorList>
    </citation>
    <scope>NUCLEOTIDE SEQUENCE</scope>
    <source>
        <strain evidence="3">WQ 366</strain>
    </source>
</reference>
<protein>
    <submittedName>
        <fullName evidence="3">Calcineurin-like phosphoesterase C-terminal domain-containing protein</fullName>
    </submittedName>
</protein>
<dbReference type="InterPro" id="IPR032288">
    <property type="entry name" value="Metallophos_C"/>
</dbReference>
<proteinExistence type="predicted"/>
<dbReference type="InterPro" id="IPR029052">
    <property type="entry name" value="Metallo-depent_PP-like"/>
</dbReference>
<sequence>MKKIIKLVSLSFFFLSNLNIVLSQSTETEVEIRGKVFLDINKNGIIDKNEKRISKVLISNGIDIIETDKHGNYTLCIKKGQSLFPILSSKYKLITKQNSNIINANYLFFHPDSLIDVHKSYDFLIQPNVVKNKFTIGAIGDIQIDNSEELNYAAKSIGTELSNSNTIDFNIILGDLVNDKLDLLDNVKSLLEKTQTPSWALPGNHDRNVNNESAMNTVFNQKFGADTYAFNCGKVHFIVLNNVYSTGKRNYEGRISADQLLFIKNDLSHVDKKTTLVISQHIPMYGTKNREELFKILEGYDKVLILSGHTHVVSRHVFSNGNIQEIGAGATCGTWWRGEKNSEGIPEALMQCGTPRGYFVIDFDHTDYSFKYKVVGLDESKQMSLSLDSNQMVANIFGASDSTLVQYKINDGEWKVMKKNRMVDPYVSQIVKSNKSKIYPTLNNTVNPLRARASNHIWTAEGDFSVEKQPISITIKAEDKFGFSVQEEFLLFQ</sequence>
<dbReference type="Pfam" id="PF16370">
    <property type="entry name" value="MetallophosC"/>
    <property type="match status" value="1"/>
</dbReference>
<dbReference type="Pfam" id="PF00149">
    <property type="entry name" value="Metallophos"/>
    <property type="match status" value="1"/>
</dbReference>
<dbReference type="Gene3D" id="3.60.21.10">
    <property type="match status" value="1"/>
</dbReference>
<comment type="caution">
    <text evidence="3">The sequence shown here is derived from an EMBL/GenBank/DDBJ whole genome shotgun (WGS) entry which is preliminary data.</text>
</comment>
<accession>A0ABS7Z8W1</accession>
<dbReference type="Proteomes" id="UP001165302">
    <property type="component" value="Unassembled WGS sequence"/>
</dbReference>
<dbReference type="EMBL" id="JADEYP010000039">
    <property type="protein sequence ID" value="MCA5006628.1"/>
    <property type="molecule type" value="Genomic_DNA"/>
</dbReference>
<evidence type="ECO:0000313" key="4">
    <source>
        <dbReference type="Proteomes" id="UP001165302"/>
    </source>
</evidence>
<dbReference type="SUPFAM" id="SSF56300">
    <property type="entry name" value="Metallo-dependent phosphatases"/>
    <property type="match status" value="1"/>
</dbReference>
<dbReference type="RefSeq" id="WP_225554987.1">
    <property type="nucleotide sequence ID" value="NZ_JADEYP010000039.1"/>
</dbReference>
<dbReference type="PANTHER" id="PTHR43143:SF1">
    <property type="entry name" value="SERINE_THREONINE-PROTEIN PHOSPHATASE CPPED1"/>
    <property type="match status" value="1"/>
</dbReference>
<dbReference type="PANTHER" id="PTHR43143">
    <property type="entry name" value="METALLOPHOSPHOESTERASE, CALCINEURIN SUPERFAMILY"/>
    <property type="match status" value="1"/>
</dbReference>
<evidence type="ECO:0000313" key="3">
    <source>
        <dbReference type="EMBL" id="MCA5006628.1"/>
    </source>
</evidence>
<feature type="domain" description="Calcineurin-like phosphoesterase" evidence="1">
    <location>
        <begin position="135"/>
        <end position="312"/>
    </location>
</feature>
<keyword evidence="4" id="KW-1185">Reference proteome</keyword>
<name>A0ABS7Z8W1_9SPHI</name>
<organism evidence="3 4">
    <name type="scientific">Sphingobacterium bovistauri</name>
    <dbReference type="NCBI Taxonomy" id="2781959"/>
    <lineage>
        <taxon>Bacteria</taxon>
        <taxon>Pseudomonadati</taxon>
        <taxon>Bacteroidota</taxon>
        <taxon>Sphingobacteriia</taxon>
        <taxon>Sphingobacteriales</taxon>
        <taxon>Sphingobacteriaceae</taxon>
        <taxon>Sphingobacterium</taxon>
    </lineage>
</organism>